<name>A0ABP5YBX2_STRLO</name>
<gene>
    <name evidence="1" type="ORF">GCM10010276_13810</name>
</gene>
<accession>A0ABP5YBX2</accession>
<proteinExistence type="predicted"/>
<reference evidence="2" key="1">
    <citation type="journal article" date="2019" name="Int. J. Syst. Evol. Microbiol.">
        <title>The Global Catalogue of Microorganisms (GCM) 10K type strain sequencing project: providing services to taxonomists for standard genome sequencing and annotation.</title>
        <authorList>
            <consortium name="The Broad Institute Genomics Platform"/>
            <consortium name="The Broad Institute Genome Sequencing Center for Infectious Disease"/>
            <person name="Wu L."/>
            <person name="Ma J."/>
        </authorList>
    </citation>
    <scope>NUCLEOTIDE SEQUENCE [LARGE SCALE GENOMIC DNA]</scope>
    <source>
        <strain evidence="2">JCM 4395</strain>
    </source>
</reference>
<keyword evidence="2" id="KW-1185">Reference proteome</keyword>
<protein>
    <submittedName>
        <fullName evidence="1">Uncharacterized protein</fullName>
    </submittedName>
</protein>
<dbReference type="Proteomes" id="UP001501777">
    <property type="component" value="Unassembled WGS sequence"/>
</dbReference>
<comment type="caution">
    <text evidence="1">The sequence shown here is derived from an EMBL/GenBank/DDBJ whole genome shotgun (WGS) entry which is preliminary data.</text>
</comment>
<dbReference type="EMBL" id="BAAASG010000003">
    <property type="protein sequence ID" value="GAA2478571.1"/>
    <property type="molecule type" value="Genomic_DNA"/>
</dbReference>
<organism evidence="1 2">
    <name type="scientific">Streptomyces longisporus</name>
    <dbReference type="NCBI Taxonomy" id="1948"/>
    <lineage>
        <taxon>Bacteria</taxon>
        <taxon>Bacillati</taxon>
        <taxon>Actinomycetota</taxon>
        <taxon>Actinomycetes</taxon>
        <taxon>Kitasatosporales</taxon>
        <taxon>Streptomycetaceae</taxon>
        <taxon>Streptomyces</taxon>
    </lineage>
</organism>
<evidence type="ECO:0000313" key="2">
    <source>
        <dbReference type="Proteomes" id="UP001501777"/>
    </source>
</evidence>
<sequence>MPAQHDLAVRALATVQDHRSVVGGGHGFILHELAFTARGITGGAARRSCHGPALLWDAARGGRTAANYPFVGREDVLGALVRRTGEDAFLGTLPRHRATRAAHAKEVGLLRP</sequence>
<evidence type="ECO:0000313" key="1">
    <source>
        <dbReference type="EMBL" id="GAA2478571.1"/>
    </source>
</evidence>